<accession>A0A4R3KYR6</accession>
<dbReference type="RefSeq" id="WP_132127648.1">
    <property type="nucleotide sequence ID" value="NZ_CP042432.1"/>
</dbReference>
<evidence type="ECO:0000313" key="3">
    <source>
        <dbReference type="Proteomes" id="UP000295807"/>
    </source>
</evidence>
<feature type="chain" id="PRO_5020706670" description="Outer membrane protein with beta-barrel domain" evidence="1">
    <location>
        <begin position="23"/>
        <end position="167"/>
    </location>
</feature>
<dbReference type="Proteomes" id="UP000295807">
    <property type="component" value="Unassembled WGS sequence"/>
</dbReference>
<proteinExistence type="predicted"/>
<dbReference type="AlphaFoldDB" id="A0A4R3KYR6"/>
<name>A0A4R3KYR6_9SPHI</name>
<dbReference type="InterPro" id="IPR011250">
    <property type="entry name" value="OMP/PagP_B-barrel"/>
</dbReference>
<dbReference type="Gene3D" id="2.40.160.20">
    <property type="match status" value="1"/>
</dbReference>
<dbReference type="OrthoDB" id="668980at2"/>
<dbReference type="EMBL" id="SMAD01000001">
    <property type="protein sequence ID" value="TCS90196.1"/>
    <property type="molecule type" value="Genomic_DNA"/>
</dbReference>
<comment type="caution">
    <text evidence="2">The sequence shown here is derived from an EMBL/GenBank/DDBJ whole genome shotgun (WGS) entry which is preliminary data.</text>
</comment>
<protein>
    <recommendedName>
        <fullName evidence="4">Outer membrane protein with beta-barrel domain</fullName>
    </recommendedName>
</protein>
<feature type="signal peptide" evidence="1">
    <location>
        <begin position="1"/>
        <end position="22"/>
    </location>
</feature>
<organism evidence="2 3">
    <name type="scientific">Anseongella ginsenosidimutans</name>
    <dbReference type="NCBI Taxonomy" id="496056"/>
    <lineage>
        <taxon>Bacteria</taxon>
        <taxon>Pseudomonadati</taxon>
        <taxon>Bacteroidota</taxon>
        <taxon>Sphingobacteriia</taxon>
        <taxon>Sphingobacteriales</taxon>
        <taxon>Sphingobacteriaceae</taxon>
        <taxon>Anseongella</taxon>
    </lineage>
</organism>
<evidence type="ECO:0008006" key="4">
    <source>
        <dbReference type="Google" id="ProtNLM"/>
    </source>
</evidence>
<keyword evidence="3" id="KW-1185">Reference proteome</keyword>
<reference evidence="2 3" key="1">
    <citation type="submission" date="2019-03" db="EMBL/GenBank/DDBJ databases">
        <title>Genomic Encyclopedia of Type Strains, Phase IV (KMG-IV): sequencing the most valuable type-strain genomes for metagenomic binning, comparative biology and taxonomic classification.</title>
        <authorList>
            <person name="Goeker M."/>
        </authorList>
    </citation>
    <scope>NUCLEOTIDE SEQUENCE [LARGE SCALE GENOMIC DNA]</scope>
    <source>
        <strain evidence="2 3">DSM 21100</strain>
    </source>
</reference>
<keyword evidence="1" id="KW-0732">Signal</keyword>
<dbReference type="SUPFAM" id="SSF56925">
    <property type="entry name" value="OMPA-like"/>
    <property type="match status" value="1"/>
</dbReference>
<gene>
    <name evidence="2" type="ORF">EDD80_101395</name>
</gene>
<evidence type="ECO:0000256" key="1">
    <source>
        <dbReference type="SAM" id="SignalP"/>
    </source>
</evidence>
<evidence type="ECO:0000313" key="2">
    <source>
        <dbReference type="EMBL" id="TCS90196.1"/>
    </source>
</evidence>
<sequence length="167" mass="17659">MKKLIMSACIAGALFAANGVTAQDAPGLRLGNIGFETGFSLEDGFTIPLGGTFKFETPISSQLHGTATAGYISVQGDEIEGFEIPSYDYVPLKAGLKYYAAGNFYVDGEIGAGIGVSDGSETKFLWAPGVGYQFPVADNKFVDLSARFENVGELSNLGIRLGYSFNL</sequence>